<keyword evidence="3" id="KW-1185">Reference proteome</keyword>
<evidence type="ECO:0000313" key="2">
    <source>
        <dbReference type="EMBL" id="TLD93396.1"/>
    </source>
</evidence>
<dbReference type="InterPro" id="IPR002586">
    <property type="entry name" value="CobQ/CobB/MinD/ParA_Nub-bd_dom"/>
</dbReference>
<dbReference type="InterPro" id="IPR027417">
    <property type="entry name" value="P-loop_NTPase"/>
</dbReference>
<evidence type="ECO:0000313" key="3">
    <source>
        <dbReference type="Proteomes" id="UP000029921"/>
    </source>
</evidence>
<dbReference type="Proteomes" id="UP000029921">
    <property type="component" value="Unassembled WGS sequence"/>
</dbReference>
<comment type="caution">
    <text evidence="2">The sequence shown here is derived from an EMBL/GenBank/DDBJ whole genome shotgun (WGS) entry which is preliminary data.</text>
</comment>
<evidence type="ECO:0000259" key="1">
    <source>
        <dbReference type="Pfam" id="PF01656"/>
    </source>
</evidence>
<organism evidence="2 3">
    <name type="scientific">Helicobacter magdeburgensis</name>
    <dbReference type="NCBI Taxonomy" id="471858"/>
    <lineage>
        <taxon>Bacteria</taxon>
        <taxon>Pseudomonadati</taxon>
        <taxon>Campylobacterota</taxon>
        <taxon>Epsilonproteobacteria</taxon>
        <taxon>Campylobacterales</taxon>
        <taxon>Helicobacteraceae</taxon>
        <taxon>Helicobacter</taxon>
    </lineage>
</organism>
<sequence>MIMAVANEKGGSGKTTIAVNLACALANIAC</sequence>
<gene>
    <name evidence="2" type="ORF">LS74_001300</name>
</gene>
<dbReference type="RefSeq" id="WP_084584388.1">
    <property type="nucleotide sequence ID" value="NZ_JRPE02000002.1"/>
</dbReference>
<proteinExistence type="predicted"/>
<feature type="domain" description="CobQ/CobB/MinD/ParA nucleotide binding" evidence="1">
    <location>
        <begin position="4"/>
        <end position="27"/>
    </location>
</feature>
<reference evidence="2 3" key="1">
    <citation type="journal article" date="2014" name="Genome Announc.">
        <title>Draft genome sequences of eight enterohepatic helicobacter species isolated from both laboratory and wild rodents.</title>
        <authorList>
            <person name="Sheh A."/>
            <person name="Shen Z."/>
            <person name="Fox J.G."/>
        </authorList>
    </citation>
    <scope>NUCLEOTIDE SEQUENCE [LARGE SCALE GENOMIC DNA]</scope>
    <source>
        <strain evidence="2 3">MIT 96-1001</strain>
    </source>
</reference>
<accession>A0A4U8T1X1</accession>
<dbReference type="Pfam" id="PF01656">
    <property type="entry name" value="CbiA"/>
    <property type="match status" value="1"/>
</dbReference>
<protein>
    <submittedName>
        <fullName evidence="2">ParA family protein</fullName>
    </submittedName>
</protein>
<name>A0A4U8T1X1_9HELI</name>
<dbReference type="Gene3D" id="3.40.50.300">
    <property type="entry name" value="P-loop containing nucleotide triphosphate hydrolases"/>
    <property type="match status" value="1"/>
</dbReference>
<dbReference type="EMBL" id="JRPE02000002">
    <property type="protein sequence ID" value="TLD93396.1"/>
    <property type="molecule type" value="Genomic_DNA"/>
</dbReference>
<dbReference type="AlphaFoldDB" id="A0A4U8T1X1"/>
<dbReference type="SUPFAM" id="SSF52540">
    <property type="entry name" value="P-loop containing nucleoside triphosphate hydrolases"/>
    <property type="match status" value="1"/>
</dbReference>